<dbReference type="GO" id="GO:0005739">
    <property type="term" value="C:mitochondrion"/>
    <property type="evidence" value="ECO:0007669"/>
    <property type="project" value="TreeGrafter"/>
</dbReference>
<dbReference type="GO" id="GO:0010230">
    <property type="term" value="P:alternative respiration"/>
    <property type="evidence" value="ECO:0007669"/>
    <property type="project" value="TreeGrafter"/>
</dbReference>
<name>A0A0D9VFI8_9ORYZ</name>
<dbReference type="InterPro" id="IPR002680">
    <property type="entry name" value="AOX"/>
</dbReference>
<dbReference type="Proteomes" id="UP000032180">
    <property type="component" value="Chromosome 2"/>
</dbReference>
<evidence type="ECO:0000313" key="2">
    <source>
        <dbReference type="Proteomes" id="UP000032180"/>
    </source>
</evidence>
<dbReference type="AlphaFoldDB" id="A0A0D9VFI8"/>
<protein>
    <submittedName>
        <fullName evidence="1">Uncharacterized protein</fullName>
    </submittedName>
</protein>
<dbReference type="GO" id="GO:0009916">
    <property type="term" value="F:alternative oxidase activity"/>
    <property type="evidence" value="ECO:0007669"/>
    <property type="project" value="InterPro"/>
</dbReference>
<reference evidence="1" key="3">
    <citation type="submission" date="2015-04" db="UniProtKB">
        <authorList>
            <consortium name="EnsemblPlants"/>
        </authorList>
    </citation>
    <scope>IDENTIFICATION</scope>
</reference>
<proteinExistence type="predicted"/>
<evidence type="ECO:0000313" key="1">
    <source>
        <dbReference type="EnsemblPlants" id="LPERR02G12200.1"/>
    </source>
</evidence>
<dbReference type="EnsemblPlants" id="LPERR02G12200.1">
    <property type="protein sequence ID" value="LPERR02G12200.1"/>
    <property type="gene ID" value="LPERR02G12200"/>
</dbReference>
<dbReference type="eggNOG" id="ENOG502QSB5">
    <property type="taxonomic scope" value="Eukaryota"/>
</dbReference>
<organism evidence="1 2">
    <name type="scientific">Leersia perrieri</name>
    <dbReference type="NCBI Taxonomy" id="77586"/>
    <lineage>
        <taxon>Eukaryota</taxon>
        <taxon>Viridiplantae</taxon>
        <taxon>Streptophyta</taxon>
        <taxon>Embryophyta</taxon>
        <taxon>Tracheophyta</taxon>
        <taxon>Spermatophyta</taxon>
        <taxon>Magnoliopsida</taxon>
        <taxon>Liliopsida</taxon>
        <taxon>Poales</taxon>
        <taxon>Poaceae</taxon>
        <taxon>BOP clade</taxon>
        <taxon>Oryzoideae</taxon>
        <taxon>Oryzeae</taxon>
        <taxon>Oryzinae</taxon>
        <taxon>Leersia</taxon>
    </lineage>
</organism>
<sequence>MALVQSARRAAGPAAIRLFSTAFAAGRSHPVAGALPPGAASSLWMVRGVVTAPRRFAGAAAASPSGGVEVTAPTTTPTAAAEKKGESEKVAASYWGVAPTRLVKEDGTVWKWSCFRPWDAYDADVSIDLDKHHEPVTLGDKVARWTVKSLRLPVDLFFQDIHYQGHALKEVAAPLGYH</sequence>
<dbReference type="STRING" id="77586.A0A0D9VFI8"/>
<keyword evidence="2" id="KW-1185">Reference proteome</keyword>
<reference evidence="1 2" key="1">
    <citation type="submission" date="2012-08" db="EMBL/GenBank/DDBJ databases">
        <title>Oryza genome evolution.</title>
        <authorList>
            <person name="Wing R.A."/>
        </authorList>
    </citation>
    <scope>NUCLEOTIDE SEQUENCE</scope>
</reference>
<accession>A0A0D9VFI8</accession>
<dbReference type="Gramene" id="LPERR02G12200.1">
    <property type="protein sequence ID" value="LPERR02G12200.1"/>
    <property type="gene ID" value="LPERR02G12200"/>
</dbReference>
<dbReference type="PANTHER" id="PTHR31803">
    <property type="entry name" value="ALTERNATIVE OXIDASE"/>
    <property type="match status" value="1"/>
</dbReference>
<dbReference type="HOGENOM" id="CLU_107888_1_0_1"/>
<dbReference type="PANTHER" id="PTHR31803:SF34">
    <property type="entry name" value="UBIQUINOL OXIDASE 1C, MITOCHONDRIAL"/>
    <property type="match status" value="1"/>
</dbReference>
<reference evidence="2" key="2">
    <citation type="submission" date="2013-12" db="EMBL/GenBank/DDBJ databases">
        <authorList>
            <person name="Yu Y."/>
            <person name="Lee S."/>
            <person name="de Baynast K."/>
            <person name="Wissotski M."/>
            <person name="Liu L."/>
            <person name="Talag J."/>
            <person name="Goicoechea J."/>
            <person name="Angelova A."/>
            <person name="Jetty R."/>
            <person name="Kudrna D."/>
            <person name="Golser W."/>
            <person name="Rivera L."/>
            <person name="Zhang J."/>
            <person name="Wing R."/>
        </authorList>
    </citation>
    <scope>NUCLEOTIDE SEQUENCE</scope>
</reference>